<reference evidence="3" key="1">
    <citation type="journal article" date="2017" name="Nat. Microbiol.">
        <title>Global analysis of biosynthetic gene clusters reveals vast potential of secondary metabolite production in Penicillium species.</title>
        <authorList>
            <person name="Nielsen J.C."/>
            <person name="Grijseels S."/>
            <person name="Prigent S."/>
            <person name="Ji B."/>
            <person name="Dainat J."/>
            <person name="Nielsen K.F."/>
            <person name="Frisvad J.C."/>
            <person name="Workman M."/>
            <person name="Nielsen J."/>
        </authorList>
    </citation>
    <scope>NUCLEOTIDE SEQUENCE [LARGE SCALE GENOMIC DNA]</scope>
    <source>
        <strain evidence="3">IBT 24891</strain>
    </source>
</reference>
<dbReference type="InterPro" id="IPR021848">
    <property type="entry name" value="HODM_asu-like"/>
</dbReference>
<accession>A0A1V6TWV9</accession>
<evidence type="ECO:0000313" key="3">
    <source>
        <dbReference type="Proteomes" id="UP000191285"/>
    </source>
</evidence>
<organism evidence="2 3">
    <name type="scientific">Penicillium steckii</name>
    <dbReference type="NCBI Taxonomy" id="303698"/>
    <lineage>
        <taxon>Eukaryota</taxon>
        <taxon>Fungi</taxon>
        <taxon>Dikarya</taxon>
        <taxon>Ascomycota</taxon>
        <taxon>Pezizomycotina</taxon>
        <taxon>Eurotiomycetes</taxon>
        <taxon>Eurotiomycetidae</taxon>
        <taxon>Eurotiales</taxon>
        <taxon>Aspergillaceae</taxon>
        <taxon>Penicillium</taxon>
    </lineage>
</organism>
<dbReference type="OrthoDB" id="497541at2759"/>
<comment type="caution">
    <text evidence="2">The sequence shown here is derived from an EMBL/GenBank/DDBJ whole genome shotgun (WGS) entry which is preliminary data.</text>
</comment>
<gene>
    <name evidence="2" type="ORF">PENSTE_c002G10158</name>
</gene>
<name>A0A1V6TWV9_9EURO</name>
<evidence type="ECO:0000256" key="1">
    <source>
        <dbReference type="SAM" id="MobiDB-lite"/>
    </source>
</evidence>
<evidence type="ECO:0000313" key="2">
    <source>
        <dbReference type="EMBL" id="OQE30063.1"/>
    </source>
</evidence>
<dbReference type="AlphaFoldDB" id="A0A1V6TWV9"/>
<evidence type="ECO:0008006" key="4">
    <source>
        <dbReference type="Google" id="ProtNLM"/>
    </source>
</evidence>
<dbReference type="Proteomes" id="UP000191285">
    <property type="component" value="Unassembled WGS sequence"/>
</dbReference>
<proteinExistence type="predicted"/>
<sequence>MFPLTTYLTDLGPLEIGFPLIVLLTLILRVTKHSHLSKKESKDSSSKAQTLVFDPLGFRNITPCKELPLHQRPDWPRYWKPGKFQMTMALRKLDINNWFKYDELFDSEHKQKVTMATAPDAENYVDYLDGIDDAVVELLDTVVTYVTKRYPNMVRVDDEYVYIDHLQEKYRIREPYDLHPLAVAGLLIMDDLYVLKKGHKDRYTLRGAFLACPSGWRLQQRIGWQLHQIHDPVPMWKEKLRKSMERFFVNLQPSKAIQRNNLFIQPVGQIFHVVPFEENLKYESIDQVHIRTELQSLTRLPRSEASIFTVRTYLTPMSDLRHEPEQLEALWDHTRNFPPDTANYKCHHLWGDVFEQFCQDVLGKRDTEIASNEEKTKPTVPTSQCPAGF</sequence>
<feature type="region of interest" description="Disordered" evidence="1">
    <location>
        <begin position="369"/>
        <end position="389"/>
    </location>
</feature>
<keyword evidence="3" id="KW-1185">Reference proteome</keyword>
<dbReference type="Pfam" id="PF11927">
    <property type="entry name" value="HODM_asu-like"/>
    <property type="match status" value="1"/>
</dbReference>
<dbReference type="STRING" id="303698.A0A1V6TWV9"/>
<protein>
    <recommendedName>
        <fullName evidence="4">Alpha-1,2-mannosyltransferase</fullName>
    </recommendedName>
</protein>
<feature type="compositionally biased region" description="Polar residues" evidence="1">
    <location>
        <begin position="379"/>
        <end position="389"/>
    </location>
</feature>
<dbReference type="EMBL" id="MLKD01000002">
    <property type="protein sequence ID" value="OQE30063.1"/>
    <property type="molecule type" value="Genomic_DNA"/>
</dbReference>